<dbReference type="SMART" id="SM00257">
    <property type="entry name" value="LysM"/>
    <property type="match status" value="1"/>
</dbReference>
<dbReference type="InterPro" id="IPR018392">
    <property type="entry name" value="LysM"/>
</dbReference>
<dbReference type="EMBL" id="BJTZ01000043">
    <property type="protein sequence ID" value="GEK15852.1"/>
    <property type="molecule type" value="Genomic_DNA"/>
</dbReference>
<dbReference type="Pfam" id="PF01476">
    <property type="entry name" value="LysM"/>
    <property type="match status" value="1"/>
</dbReference>
<feature type="domain" description="LysM" evidence="1">
    <location>
        <begin position="17"/>
        <end position="62"/>
    </location>
</feature>
<dbReference type="InterPro" id="IPR036779">
    <property type="entry name" value="LysM_dom_sf"/>
</dbReference>
<dbReference type="Proteomes" id="UP000321787">
    <property type="component" value="Unassembled WGS sequence"/>
</dbReference>
<dbReference type="Gene3D" id="3.10.350.10">
    <property type="entry name" value="LysM domain"/>
    <property type="match status" value="1"/>
</dbReference>
<sequence length="63" mass="7106">MHTKQNNLSKQIEQTDKIYSIKQNDTLSSVAKDNGIGLDELLQLNPQIEKPNSLLIGQMINIK</sequence>
<protein>
    <recommendedName>
        <fullName evidence="1">LysM domain-containing protein</fullName>
    </recommendedName>
</protein>
<name>A0A510UMG0_ALIFS</name>
<organism evidence="2 3">
    <name type="scientific">Aliivibrio fischeri</name>
    <name type="common">Vibrio fischeri</name>
    <dbReference type="NCBI Taxonomy" id="668"/>
    <lineage>
        <taxon>Bacteria</taxon>
        <taxon>Pseudomonadati</taxon>
        <taxon>Pseudomonadota</taxon>
        <taxon>Gammaproteobacteria</taxon>
        <taxon>Vibrionales</taxon>
        <taxon>Vibrionaceae</taxon>
        <taxon>Aliivibrio</taxon>
    </lineage>
</organism>
<accession>A0A510UMG0</accession>
<evidence type="ECO:0000313" key="3">
    <source>
        <dbReference type="Proteomes" id="UP000321787"/>
    </source>
</evidence>
<dbReference type="AlphaFoldDB" id="A0A510UMG0"/>
<evidence type="ECO:0000259" key="1">
    <source>
        <dbReference type="PROSITE" id="PS51782"/>
    </source>
</evidence>
<reference evidence="2 3" key="1">
    <citation type="submission" date="2019-07" db="EMBL/GenBank/DDBJ databases">
        <title>Whole genome shotgun sequence of Aliivibrio fischeri NBRC 101058.</title>
        <authorList>
            <person name="Hosoyama A."/>
            <person name="Uohara A."/>
            <person name="Ohji S."/>
            <person name="Ichikawa N."/>
        </authorList>
    </citation>
    <scope>NUCLEOTIDE SEQUENCE [LARGE SCALE GENOMIC DNA]</scope>
    <source>
        <strain evidence="2 3">NBRC 101058</strain>
    </source>
</reference>
<comment type="caution">
    <text evidence="2">The sequence shown here is derived from an EMBL/GenBank/DDBJ whole genome shotgun (WGS) entry which is preliminary data.</text>
</comment>
<dbReference type="SUPFAM" id="SSF54106">
    <property type="entry name" value="LysM domain"/>
    <property type="match status" value="1"/>
</dbReference>
<gene>
    <name evidence="2" type="ORF">AFI02nite_38880</name>
</gene>
<dbReference type="PROSITE" id="PS51782">
    <property type="entry name" value="LYSM"/>
    <property type="match status" value="1"/>
</dbReference>
<dbReference type="RefSeq" id="WP_236797384.1">
    <property type="nucleotide sequence ID" value="NZ_BJTZ01000043.1"/>
</dbReference>
<proteinExistence type="predicted"/>
<evidence type="ECO:0000313" key="2">
    <source>
        <dbReference type="EMBL" id="GEK15852.1"/>
    </source>
</evidence>
<dbReference type="CDD" id="cd00118">
    <property type="entry name" value="LysM"/>
    <property type="match status" value="1"/>
</dbReference>